<evidence type="ECO:0000313" key="5">
    <source>
        <dbReference type="Proteomes" id="UP000298061"/>
    </source>
</evidence>
<feature type="transmembrane region" description="Helical" evidence="3">
    <location>
        <begin position="287"/>
        <end position="309"/>
    </location>
</feature>
<proteinExistence type="inferred from homology"/>
<evidence type="ECO:0000256" key="1">
    <source>
        <dbReference type="ARBA" id="ARBA00006484"/>
    </source>
</evidence>
<evidence type="ECO:0000256" key="2">
    <source>
        <dbReference type="ARBA" id="ARBA00023002"/>
    </source>
</evidence>
<comment type="similarity">
    <text evidence="1">Belongs to the short-chain dehydrogenases/reductases (SDR) family.</text>
</comment>
<protein>
    <recommendedName>
        <fullName evidence="6">NAD(P)-binding protein</fullName>
    </recommendedName>
</protein>
<name>A0A4Z0ABI6_9AGAM</name>
<dbReference type="AlphaFoldDB" id="A0A4Z0ABI6"/>
<dbReference type="Pfam" id="PF00106">
    <property type="entry name" value="adh_short"/>
    <property type="match status" value="1"/>
</dbReference>
<keyword evidence="3" id="KW-0812">Transmembrane</keyword>
<keyword evidence="3" id="KW-1133">Transmembrane helix</keyword>
<evidence type="ECO:0008006" key="6">
    <source>
        <dbReference type="Google" id="ProtNLM"/>
    </source>
</evidence>
<evidence type="ECO:0000313" key="4">
    <source>
        <dbReference type="EMBL" id="TFY83369.1"/>
    </source>
</evidence>
<dbReference type="GO" id="GO:0016616">
    <property type="term" value="F:oxidoreductase activity, acting on the CH-OH group of donors, NAD or NADP as acceptor"/>
    <property type="evidence" value="ECO:0007669"/>
    <property type="project" value="TreeGrafter"/>
</dbReference>
<dbReference type="Gene3D" id="3.40.50.720">
    <property type="entry name" value="NAD(P)-binding Rossmann-like Domain"/>
    <property type="match status" value="1"/>
</dbReference>
<dbReference type="InterPro" id="IPR002347">
    <property type="entry name" value="SDR_fam"/>
</dbReference>
<sequence>MERWAALIEWHTLDLPLFGSEIKCLAKVVIGDRDAKGAEDVVTEISQTRGVATFAPCDVLNWDSQVNLFELAIKQYGSVDIVFPCAGVTELNPICDGNVELKDGRPVPPNLRTLDINLTAVLHTVHLALYYFKKNRGEGDWKALILIGSMASWQAIPGGPQYSASKHAILGLMRSLWPVVSQDNIRISVIHPWYTDTAIIVPELKVLLAGIPLTPIARVAGAVFRSATDPDPATSGLPWVLPDDGPVLLLPREVLNTGVYGMVNRRVERIKSFAESCKLVASTTRDLWSIFGQGITFAATLGSIAYFVFKKSNALAI</sequence>
<dbReference type="SUPFAM" id="SSF51735">
    <property type="entry name" value="NAD(P)-binding Rossmann-fold domains"/>
    <property type="match status" value="1"/>
</dbReference>
<keyword evidence="5" id="KW-1185">Reference proteome</keyword>
<dbReference type="PRINTS" id="PR00081">
    <property type="entry name" value="GDHRDH"/>
</dbReference>
<dbReference type="PANTHER" id="PTHR44229">
    <property type="entry name" value="15-HYDROXYPROSTAGLANDIN DEHYDROGENASE [NAD(+)]"/>
    <property type="match status" value="1"/>
</dbReference>
<dbReference type="InterPro" id="IPR036291">
    <property type="entry name" value="NAD(P)-bd_dom_sf"/>
</dbReference>
<dbReference type="GO" id="GO:0005737">
    <property type="term" value="C:cytoplasm"/>
    <property type="evidence" value="ECO:0007669"/>
    <property type="project" value="TreeGrafter"/>
</dbReference>
<comment type="caution">
    <text evidence="4">The sequence shown here is derived from an EMBL/GenBank/DDBJ whole genome shotgun (WGS) entry which is preliminary data.</text>
</comment>
<dbReference type="EMBL" id="SFCI01000034">
    <property type="protein sequence ID" value="TFY83369.1"/>
    <property type="molecule type" value="Genomic_DNA"/>
</dbReference>
<accession>A0A4Z0ABI6</accession>
<keyword evidence="3" id="KW-0472">Membrane</keyword>
<dbReference type="STRING" id="135208.A0A4Z0ABI6"/>
<gene>
    <name evidence="4" type="ORF">EWM64_g654</name>
</gene>
<keyword evidence="2" id="KW-0560">Oxidoreductase</keyword>
<organism evidence="4 5">
    <name type="scientific">Hericium alpestre</name>
    <dbReference type="NCBI Taxonomy" id="135208"/>
    <lineage>
        <taxon>Eukaryota</taxon>
        <taxon>Fungi</taxon>
        <taxon>Dikarya</taxon>
        <taxon>Basidiomycota</taxon>
        <taxon>Agaricomycotina</taxon>
        <taxon>Agaricomycetes</taxon>
        <taxon>Russulales</taxon>
        <taxon>Hericiaceae</taxon>
        <taxon>Hericium</taxon>
    </lineage>
</organism>
<dbReference type="OrthoDB" id="5371740at2759"/>
<evidence type="ECO:0000256" key="3">
    <source>
        <dbReference type="SAM" id="Phobius"/>
    </source>
</evidence>
<dbReference type="PANTHER" id="PTHR44229:SF4">
    <property type="entry name" value="15-HYDROXYPROSTAGLANDIN DEHYDROGENASE [NAD(+)]"/>
    <property type="match status" value="1"/>
</dbReference>
<dbReference type="Proteomes" id="UP000298061">
    <property type="component" value="Unassembled WGS sequence"/>
</dbReference>
<reference evidence="4 5" key="1">
    <citation type="submission" date="2019-02" db="EMBL/GenBank/DDBJ databases">
        <title>Genome sequencing of the rare red list fungi Hericium alpestre (H. flagellum).</title>
        <authorList>
            <person name="Buettner E."/>
            <person name="Kellner H."/>
        </authorList>
    </citation>
    <scope>NUCLEOTIDE SEQUENCE [LARGE SCALE GENOMIC DNA]</scope>
    <source>
        <strain evidence="4 5">DSM 108284</strain>
    </source>
</reference>